<dbReference type="PANTHER" id="PTHR23404">
    <property type="entry name" value="MOLYBDOPTERIN SYNTHASE RELATED"/>
    <property type="match status" value="1"/>
</dbReference>
<dbReference type="EC" id="2.8.1.12" evidence="1"/>
<dbReference type="CDD" id="cd00756">
    <property type="entry name" value="MoaE"/>
    <property type="match status" value="1"/>
</dbReference>
<dbReference type="AlphaFoldDB" id="A0A7W5AQF1"/>
<keyword evidence="1" id="KW-0808">Transferase</keyword>
<comment type="caution">
    <text evidence="1">The sequence shown here is derived from an EMBL/GenBank/DDBJ whole genome shotgun (WGS) entry which is preliminary data.</text>
</comment>
<dbReference type="GO" id="GO:0006777">
    <property type="term" value="P:Mo-molybdopterin cofactor biosynthetic process"/>
    <property type="evidence" value="ECO:0007669"/>
    <property type="project" value="InterPro"/>
</dbReference>
<keyword evidence="2" id="KW-1185">Reference proteome</keyword>
<dbReference type="SUPFAM" id="SSF54690">
    <property type="entry name" value="Molybdopterin synthase subunit MoaE"/>
    <property type="match status" value="1"/>
</dbReference>
<sequence>MTTENPTGLAHAENRTAAGVPTEIASGDSAAGVIRAEVIDAPLDLAAHEAAVADPRAGAVVSFQGVVRDHDHGRGVTLLEYEGHPTAAAILREVASEIAADPAVYAVAVSHRIGTLQIGDVALVASVSTAHRAAAFAACARLVDEAKARLPIWKRQVFHDGAEEWVNCP</sequence>
<protein>
    <submittedName>
        <fullName evidence="1">Molybdopterin synthase catalytic subunit</fullName>
        <ecNumber evidence="1">2.8.1.12</ecNumber>
    </submittedName>
</protein>
<accession>A0A7W5AQF1</accession>
<name>A0A7W5AQF1_9ACTN</name>
<dbReference type="InterPro" id="IPR036563">
    <property type="entry name" value="MoaE_sf"/>
</dbReference>
<dbReference type="InterPro" id="IPR003448">
    <property type="entry name" value="Mopterin_biosynth_MoaE"/>
</dbReference>
<organism evidence="1 2">
    <name type="scientific">Actinoplanes campanulatus</name>
    <dbReference type="NCBI Taxonomy" id="113559"/>
    <lineage>
        <taxon>Bacteria</taxon>
        <taxon>Bacillati</taxon>
        <taxon>Actinomycetota</taxon>
        <taxon>Actinomycetes</taxon>
        <taxon>Micromonosporales</taxon>
        <taxon>Micromonosporaceae</taxon>
        <taxon>Actinoplanes</taxon>
    </lineage>
</organism>
<dbReference type="Pfam" id="PF02391">
    <property type="entry name" value="MoaE"/>
    <property type="match status" value="1"/>
</dbReference>
<gene>
    <name evidence="1" type="ORF">FHR83_008190</name>
</gene>
<dbReference type="Proteomes" id="UP000590749">
    <property type="component" value="Unassembled WGS sequence"/>
</dbReference>
<dbReference type="EMBL" id="JACHXF010000025">
    <property type="protein sequence ID" value="MBB3100468.1"/>
    <property type="molecule type" value="Genomic_DNA"/>
</dbReference>
<reference evidence="1 2" key="1">
    <citation type="submission" date="2020-08" db="EMBL/GenBank/DDBJ databases">
        <title>Genomic Encyclopedia of Type Strains, Phase III (KMG-III): the genomes of soil and plant-associated and newly described type strains.</title>
        <authorList>
            <person name="Whitman W."/>
        </authorList>
    </citation>
    <scope>NUCLEOTIDE SEQUENCE [LARGE SCALE GENOMIC DNA]</scope>
    <source>
        <strain evidence="1 2">CECT 3287</strain>
    </source>
</reference>
<proteinExistence type="predicted"/>
<dbReference type="GO" id="GO:0030366">
    <property type="term" value="F:molybdopterin synthase activity"/>
    <property type="evidence" value="ECO:0007669"/>
    <property type="project" value="UniProtKB-EC"/>
</dbReference>
<evidence type="ECO:0000313" key="2">
    <source>
        <dbReference type="Proteomes" id="UP000590749"/>
    </source>
</evidence>
<dbReference type="RefSeq" id="WP_229794813.1">
    <property type="nucleotide sequence ID" value="NZ_BMPW01000010.1"/>
</dbReference>
<evidence type="ECO:0000313" key="1">
    <source>
        <dbReference type="EMBL" id="MBB3100468.1"/>
    </source>
</evidence>
<dbReference type="Gene3D" id="3.90.1170.40">
    <property type="entry name" value="Molybdopterin biosynthesis MoaE subunit"/>
    <property type="match status" value="1"/>
</dbReference>